<evidence type="ECO:0000313" key="1">
    <source>
        <dbReference type="EMBL" id="KAF3838494.1"/>
    </source>
</evidence>
<reference evidence="1 2" key="1">
    <citation type="submission" date="2020-03" db="EMBL/GenBank/DDBJ databases">
        <title>Dissostichus mawsoni Genome sequencing and assembly.</title>
        <authorList>
            <person name="Park H."/>
        </authorList>
    </citation>
    <scope>NUCLEOTIDE SEQUENCE [LARGE SCALE GENOMIC DNA]</scope>
    <source>
        <strain evidence="1">DM0001</strain>
        <tissue evidence="1">Muscle</tissue>
    </source>
</reference>
<evidence type="ECO:0000313" key="2">
    <source>
        <dbReference type="Proteomes" id="UP000518266"/>
    </source>
</evidence>
<keyword evidence="2" id="KW-1185">Reference proteome</keyword>
<dbReference type="AlphaFoldDB" id="A0A7J5XN61"/>
<proteinExistence type="predicted"/>
<gene>
    <name evidence="1" type="ORF">F7725_010262</name>
</gene>
<dbReference type="Proteomes" id="UP000518266">
    <property type="component" value="Unassembled WGS sequence"/>
</dbReference>
<accession>A0A7J5XN61</accession>
<sequence>MSTAGFSMSPSIFGTDTPTSPLIVGPLRFMSTLGAFTSMSALGRLISTSGTSTFGPSKPNDGIWIFGILIPPFSPSISTAGALISTSGVFMSPLIFGIDMSISPLSLGPFRLKSTFGIERFGPEMVVRGININISCWDADINVWSFSMWTFQPKGWHFECRHFESSFVTIKVNFWSFNIHLGAFMLPLIFGTEKSRSPFMWGPLMSTSGVLISMFASGRFRSTSGPSNFGPLMFHDGILMLGILKPLFVPSMSTSGHLMSTSGVFVSFYLWH</sequence>
<organism evidence="1 2">
    <name type="scientific">Dissostichus mawsoni</name>
    <name type="common">Antarctic cod</name>
    <dbReference type="NCBI Taxonomy" id="36200"/>
    <lineage>
        <taxon>Eukaryota</taxon>
        <taxon>Metazoa</taxon>
        <taxon>Chordata</taxon>
        <taxon>Craniata</taxon>
        <taxon>Vertebrata</taxon>
        <taxon>Euteleostomi</taxon>
        <taxon>Actinopterygii</taxon>
        <taxon>Neopterygii</taxon>
        <taxon>Teleostei</taxon>
        <taxon>Neoteleostei</taxon>
        <taxon>Acanthomorphata</taxon>
        <taxon>Eupercaria</taxon>
        <taxon>Perciformes</taxon>
        <taxon>Notothenioidei</taxon>
        <taxon>Nototheniidae</taxon>
        <taxon>Dissostichus</taxon>
    </lineage>
</organism>
<comment type="caution">
    <text evidence="1">The sequence shown here is derived from an EMBL/GenBank/DDBJ whole genome shotgun (WGS) entry which is preliminary data.</text>
</comment>
<dbReference type="EMBL" id="JAAKFY010000022">
    <property type="protein sequence ID" value="KAF3838494.1"/>
    <property type="molecule type" value="Genomic_DNA"/>
</dbReference>
<protein>
    <submittedName>
        <fullName evidence="1">Uncharacterized protein</fullName>
    </submittedName>
</protein>
<name>A0A7J5XN61_DISMA</name>